<feature type="compositionally biased region" description="Polar residues" evidence="1">
    <location>
        <begin position="17"/>
        <end position="29"/>
    </location>
</feature>
<accession>A0AAV4YAG3</accession>
<evidence type="ECO:0000313" key="3">
    <source>
        <dbReference type="Proteomes" id="UP001054945"/>
    </source>
</evidence>
<feature type="region of interest" description="Disordered" evidence="1">
    <location>
        <begin position="1"/>
        <end position="43"/>
    </location>
</feature>
<protein>
    <submittedName>
        <fullName evidence="2">Uncharacterized protein</fullName>
    </submittedName>
</protein>
<evidence type="ECO:0000256" key="1">
    <source>
        <dbReference type="SAM" id="MobiDB-lite"/>
    </source>
</evidence>
<comment type="caution">
    <text evidence="2">The sequence shown here is derived from an EMBL/GenBank/DDBJ whole genome shotgun (WGS) entry which is preliminary data.</text>
</comment>
<evidence type="ECO:0000313" key="2">
    <source>
        <dbReference type="EMBL" id="GIZ04050.1"/>
    </source>
</evidence>
<gene>
    <name evidence="2" type="ORF">CEXT_89751</name>
</gene>
<feature type="compositionally biased region" description="Basic and acidic residues" evidence="1">
    <location>
        <begin position="30"/>
        <end position="43"/>
    </location>
</feature>
<dbReference type="Proteomes" id="UP001054945">
    <property type="component" value="Unassembled WGS sequence"/>
</dbReference>
<dbReference type="AlphaFoldDB" id="A0AAV4YAG3"/>
<organism evidence="2 3">
    <name type="scientific">Caerostris extrusa</name>
    <name type="common">Bark spider</name>
    <name type="synonym">Caerostris bankana</name>
    <dbReference type="NCBI Taxonomy" id="172846"/>
    <lineage>
        <taxon>Eukaryota</taxon>
        <taxon>Metazoa</taxon>
        <taxon>Ecdysozoa</taxon>
        <taxon>Arthropoda</taxon>
        <taxon>Chelicerata</taxon>
        <taxon>Arachnida</taxon>
        <taxon>Araneae</taxon>
        <taxon>Araneomorphae</taxon>
        <taxon>Entelegynae</taxon>
        <taxon>Araneoidea</taxon>
        <taxon>Araneidae</taxon>
        <taxon>Caerostris</taxon>
    </lineage>
</organism>
<keyword evidence="3" id="KW-1185">Reference proteome</keyword>
<reference evidence="2 3" key="1">
    <citation type="submission" date="2021-06" db="EMBL/GenBank/DDBJ databases">
        <title>Caerostris extrusa draft genome.</title>
        <authorList>
            <person name="Kono N."/>
            <person name="Arakawa K."/>
        </authorList>
    </citation>
    <scope>NUCLEOTIDE SEQUENCE [LARGE SCALE GENOMIC DNA]</scope>
</reference>
<sequence length="105" mass="11964">MQPLQRMPEFPKEESSTAKMDTTNPSTKAKNQDLPRRKFDKSPKFIRRLKRSYANIISNQNEQAHPSTISSSKLPKNPTEVDLFSTLLKLIHQEEVNGPSPTNSL</sequence>
<name>A0AAV4YAG3_CAEEX</name>
<dbReference type="EMBL" id="BPLR01019027">
    <property type="protein sequence ID" value="GIZ04050.1"/>
    <property type="molecule type" value="Genomic_DNA"/>
</dbReference>
<proteinExistence type="predicted"/>